<dbReference type="Gene3D" id="3.10.129.10">
    <property type="entry name" value="Hotdog Thioesterase"/>
    <property type="match status" value="1"/>
</dbReference>
<evidence type="ECO:0000313" key="3">
    <source>
        <dbReference type="Proteomes" id="UP001148932"/>
    </source>
</evidence>
<dbReference type="Pfam" id="PF13452">
    <property type="entry name" value="FAS1_DH_region"/>
    <property type="match status" value="1"/>
</dbReference>
<proteinExistence type="predicted"/>
<accession>A0ABT5S0U6</accession>
<evidence type="ECO:0000259" key="1">
    <source>
        <dbReference type="Pfam" id="PF13452"/>
    </source>
</evidence>
<name>A0ABT5S0U6_9BURK</name>
<evidence type="ECO:0000313" key="2">
    <source>
        <dbReference type="EMBL" id="MDD2179061.1"/>
    </source>
</evidence>
<keyword evidence="3" id="KW-1185">Reference proteome</keyword>
<dbReference type="SUPFAM" id="SSF54637">
    <property type="entry name" value="Thioesterase/thiol ester dehydrase-isomerase"/>
    <property type="match status" value="1"/>
</dbReference>
<dbReference type="InterPro" id="IPR039569">
    <property type="entry name" value="FAS1-like_DH_region"/>
</dbReference>
<feature type="domain" description="FAS1-like dehydratase" evidence="1">
    <location>
        <begin position="39"/>
        <end position="90"/>
    </location>
</feature>
<dbReference type="Proteomes" id="UP001148932">
    <property type="component" value="Unassembled WGS sequence"/>
</dbReference>
<gene>
    <name evidence="2" type="ORF">OIN59_16610</name>
</gene>
<organism evidence="2 3">
    <name type="scientific">Acidovorax benzenivorans</name>
    <dbReference type="NCBI Taxonomy" id="2987520"/>
    <lineage>
        <taxon>Bacteria</taxon>
        <taxon>Pseudomonadati</taxon>
        <taxon>Pseudomonadota</taxon>
        <taxon>Betaproteobacteria</taxon>
        <taxon>Burkholderiales</taxon>
        <taxon>Comamonadaceae</taxon>
        <taxon>Acidovorax</taxon>
    </lineage>
</organism>
<sequence>MNTPVNFGSASDLSDCQISVGGNNHYIPQQLAMASPGVEQLRWLHPVRPGDRLRLRVSILAVQRSRSKPDRGVVTARQEVINQHGQTVMSLDGKSMHRVQP</sequence>
<comment type="caution">
    <text evidence="2">The sequence shown here is derived from an EMBL/GenBank/DDBJ whole genome shotgun (WGS) entry which is preliminary data.</text>
</comment>
<protein>
    <submittedName>
        <fullName evidence="2">MaoC family dehydratase N-terminal domain-containing protein</fullName>
    </submittedName>
</protein>
<reference evidence="2" key="1">
    <citation type="submission" date="2022-10" db="EMBL/GenBank/DDBJ databases">
        <title>Description of microaerobic benzene degrading bacteria.</title>
        <authorList>
            <person name="Bedics A."/>
            <person name="Tancsics A."/>
            <person name="Banerjee S."/>
        </authorList>
    </citation>
    <scope>NUCLEOTIDE SEQUENCE</scope>
    <source>
        <strain evidence="2">D2M1</strain>
    </source>
</reference>
<dbReference type="EMBL" id="JAPCKI010000009">
    <property type="protein sequence ID" value="MDD2179061.1"/>
    <property type="molecule type" value="Genomic_DNA"/>
</dbReference>
<dbReference type="InterPro" id="IPR029069">
    <property type="entry name" value="HotDog_dom_sf"/>
</dbReference>